<feature type="region of interest" description="Disordered" evidence="1">
    <location>
        <begin position="708"/>
        <end position="729"/>
    </location>
</feature>
<keyword evidence="2" id="KW-0812">Transmembrane</keyword>
<evidence type="ECO:0000313" key="5">
    <source>
        <dbReference type="Proteomes" id="UP001175271"/>
    </source>
</evidence>
<proteinExistence type="predicted"/>
<evidence type="ECO:0000259" key="3">
    <source>
        <dbReference type="Pfam" id="PF21002"/>
    </source>
</evidence>
<reference evidence="4" key="1">
    <citation type="submission" date="2023-06" db="EMBL/GenBank/DDBJ databases">
        <title>Genomic analysis of the entomopathogenic nematode Steinernema hermaphroditum.</title>
        <authorList>
            <person name="Schwarz E.M."/>
            <person name="Heppert J.K."/>
            <person name="Baniya A."/>
            <person name="Schwartz H.T."/>
            <person name="Tan C.-H."/>
            <person name="Antoshechkin I."/>
            <person name="Sternberg P.W."/>
            <person name="Goodrich-Blair H."/>
            <person name="Dillman A.R."/>
        </authorList>
    </citation>
    <scope>NUCLEOTIDE SEQUENCE</scope>
    <source>
        <strain evidence="4">PS9179</strain>
        <tissue evidence="4">Whole animal</tissue>
    </source>
</reference>
<keyword evidence="2" id="KW-1133">Transmembrane helix</keyword>
<name>A0AA39ID43_9BILA</name>
<keyword evidence="2" id="KW-0472">Membrane</keyword>
<dbReference type="Pfam" id="PF21002">
    <property type="entry name" value="TMEM106_N"/>
    <property type="match status" value="1"/>
</dbReference>
<dbReference type="Proteomes" id="UP001175271">
    <property type="component" value="Unassembled WGS sequence"/>
</dbReference>
<feature type="transmembrane region" description="Helical" evidence="2">
    <location>
        <begin position="93"/>
        <end position="113"/>
    </location>
</feature>
<sequence>MANSGEKTLKQRILYLFNEIRYKAFQNDEEDMEAGASDSEQEERHEYTELLQGSVPCPSCKGSGRVPKEMEQQFVALIPINDERLEPKKTWRWIVGGASSCVILAMAAIFFLLPRPVHVSLPKAPVSRVNVVGKHLNGSESFMTFHFVNAINVTNQNLYPVNVVNASSTIVSDYYPLRQDIVGFGVSNYSMVLASEEVLHFNNTVSISGAQAVQCLGAVSTFSPAYITFSLEIVVVTEIFGHHQKLSFQANQHTHQLITRVPIPHFAFGETMRAVSGLPQEAPLMDADYDAFENHSDAALLSGGFWQWEFAELSKKEEPKQSEHDAVEPTEFFLLPSELNALSNLLNKAQLSDDLRKAYRHVWTRGASAPDLVKPESVAAELPTVAKYVEDDENELFTKLLWRIVRDKRLHEGFARALPGIVKNCTIDMSCEIVQLFELLATDEEPPSVSMIEGLLELYEAINPSLLYDLTRNVRKLYFSLPLHPWRLRGELIAKLDLALPLMNLTNRRELEDDLVDIGLSVFEERYALNRTAQEHFLASILASVSMNRVAYHLASKLTDTLGSSNKSFHRFSFASICQVILSNEMIDDETFDLLLGEHFFFYVAHDRAATIRGKFVEAFDRPHVKNLYGVPRKAQILPRMLRHMAEGDECSHVREMAQNLLDRLNAEKKPVPTSKPIEATNRSSNEEGLLELLKNLELMDFGNAAGPKAQPIIAKPSETDFDEVEVDPDKPFYSEDFRRFMDNS</sequence>
<dbReference type="PANTHER" id="PTHR28556">
    <property type="entry name" value="TRANSMEMBRANE PROTEIN 106B"/>
    <property type="match status" value="1"/>
</dbReference>
<comment type="caution">
    <text evidence="4">The sequence shown here is derived from an EMBL/GenBank/DDBJ whole genome shotgun (WGS) entry which is preliminary data.</text>
</comment>
<dbReference type="InterPro" id="IPR009790">
    <property type="entry name" value="TMEM106"/>
</dbReference>
<dbReference type="InterPro" id="IPR048511">
    <property type="entry name" value="TMEM106_N"/>
</dbReference>
<evidence type="ECO:0000313" key="4">
    <source>
        <dbReference type="EMBL" id="KAK0422185.1"/>
    </source>
</evidence>
<gene>
    <name evidence="4" type="ORF">QR680_007419</name>
</gene>
<feature type="domain" description="Transmembrane protein 106 N-terminal" evidence="3">
    <location>
        <begin position="52"/>
        <end position="90"/>
    </location>
</feature>
<dbReference type="PANTHER" id="PTHR28556:SF4">
    <property type="entry name" value="TRANSMEMBRANE PROTEIN 106A"/>
    <property type="match status" value="1"/>
</dbReference>
<accession>A0AA39ID43</accession>
<dbReference type="AlphaFoldDB" id="A0AA39ID43"/>
<organism evidence="4 5">
    <name type="scientific">Steinernema hermaphroditum</name>
    <dbReference type="NCBI Taxonomy" id="289476"/>
    <lineage>
        <taxon>Eukaryota</taxon>
        <taxon>Metazoa</taxon>
        <taxon>Ecdysozoa</taxon>
        <taxon>Nematoda</taxon>
        <taxon>Chromadorea</taxon>
        <taxon>Rhabditida</taxon>
        <taxon>Tylenchina</taxon>
        <taxon>Panagrolaimomorpha</taxon>
        <taxon>Strongyloidoidea</taxon>
        <taxon>Steinernematidae</taxon>
        <taxon>Steinernema</taxon>
    </lineage>
</organism>
<keyword evidence="5" id="KW-1185">Reference proteome</keyword>
<protein>
    <recommendedName>
        <fullName evidence="3">Transmembrane protein 106 N-terminal domain-containing protein</fullName>
    </recommendedName>
</protein>
<dbReference type="EMBL" id="JAUCMV010000001">
    <property type="protein sequence ID" value="KAK0422185.1"/>
    <property type="molecule type" value="Genomic_DNA"/>
</dbReference>
<evidence type="ECO:0000256" key="2">
    <source>
        <dbReference type="SAM" id="Phobius"/>
    </source>
</evidence>
<evidence type="ECO:0000256" key="1">
    <source>
        <dbReference type="SAM" id="MobiDB-lite"/>
    </source>
</evidence>